<dbReference type="InterPro" id="IPR018109">
    <property type="entry name" value="Folylpolyglutamate_synth_CS"/>
</dbReference>
<evidence type="ECO:0000256" key="12">
    <source>
        <dbReference type="ARBA" id="ARBA00022842"/>
    </source>
</evidence>
<evidence type="ECO:0000256" key="6">
    <source>
        <dbReference type="ARBA" id="ARBA00013025"/>
    </source>
</evidence>
<dbReference type="OrthoDB" id="9809356at2"/>
<dbReference type="InterPro" id="IPR013221">
    <property type="entry name" value="Mur_ligase_cen"/>
</dbReference>
<organism evidence="23 24">
    <name type="scientific">Roseiarcus fermentans</name>
    <dbReference type="NCBI Taxonomy" id="1473586"/>
    <lineage>
        <taxon>Bacteria</taxon>
        <taxon>Pseudomonadati</taxon>
        <taxon>Pseudomonadota</taxon>
        <taxon>Alphaproteobacteria</taxon>
        <taxon>Hyphomicrobiales</taxon>
        <taxon>Roseiarcaceae</taxon>
        <taxon>Roseiarcus</taxon>
    </lineage>
</organism>
<dbReference type="GO" id="GO:0008841">
    <property type="term" value="F:dihydrofolate synthase activity"/>
    <property type="evidence" value="ECO:0007669"/>
    <property type="project" value="UniProtKB-EC"/>
</dbReference>
<dbReference type="AlphaFoldDB" id="A0A366EQ08"/>
<evidence type="ECO:0000256" key="14">
    <source>
        <dbReference type="ARBA" id="ARBA00030048"/>
    </source>
</evidence>
<dbReference type="RefSeq" id="WP_113892332.1">
    <property type="nucleotide sequence ID" value="NZ_QNRK01000041.1"/>
</dbReference>
<evidence type="ECO:0000313" key="24">
    <source>
        <dbReference type="Proteomes" id="UP000253529"/>
    </source>
</evidence>
<dbReference type="InterPro" id="IPR036565">
    <property type="entry name" value="Mur-like_cat_sf"/>
</dbReference>
<evidence type="ECO:0000313" key="23">
    <source>
        <dbReference type="EMBL" id="RBP04046.1"/>
    </source>
</evidence>
<dbReference type="GO" id="GO:0005524">
    <property type="term" value="F:ATP binding"/>
    <property type="evidence" value="ECO:0007669"/>
    <property type="project" value="UniProtKB-KW"/>
</dbReference>
<dbReference type="Gene3D" id="3.90.190.20">
    <property type="entry name" value="Mur ligase, C-terminal domain"/>
    <property type="match status" value="1"/>
</dbReference>
<dbReference type="GO" id="GO:0004326">
    <property type="term" value="F:tetrahydrofolylpolyglutamate synthase activity"/>
    <property type="evidence" value="ECO:0007669"/>
    <property type="project" value="UniProtKB-EC"/>
</dbReference>
<dbReference type="UniPathway" id="UPA00077">
    <property type="reaction ID" value="UER00157"/>
</dbReference>
<comment type="catalytic activity">
    <reaction evidence="20">
        <text>7,8-dihydropteroate + L-glutamate + ATP = 7,8-dihydrofolate + ADP + phosphate + H(+)</text>
        <dbReference type="Rhea" id="RHEA:23584"/>
        <dbReference type="ChEBI" id="CHEBI:15378"/>
        <dbReference type="ChEBI" id="CHEBI:17839"/>
        <dbReference type="ChEBI" id="CHEBI:29985"/>
        <dbReference type="ChEBI" id="CHEBI:30616"/>
        <dbReference type="ChEBI" id="CHEBI:43474"/>
        <dbReference type="ChEBI" id="CHEBI:57451"/>
        <dbReference type="ChEBI" id="CHEBI:456216"/>
        <dbReference type="EC" id="6.3.2.12"/>
    </reaction>
</comment>
<evidence type="ECO:0000256" key="4">
    <source>
        <dbReference type="ARBA" id="ARBA00008276"/>
    </source>
</evidence>
<name>A0A366EQ08_9HYPH</name>
<evidence type="ECO:0000259" key="22">
    <source>
        <dbReference type="Pfam" id="PF08245"/>
    </source>
</evidence>
<comment type="function">
    <text evidence="1">Functions in two distinct reactions of the de novo folate biosynthetic pathway. Catalyzes the addition of a glutamate residue to dihydropteroate (7,8-dihydropteroate or H2Pte) to form dihydrofolate (7,8-dihydrofolate monoglutamate or H2Pte-Glu). Also catalyzes successive additions of L-glutamate to tetrahydrofolate or 10-formyltetrahydrofolate or 5,10-methylenetetrahydrofolate, leading to folylpolyglutamate derivatives.</text>
</comment>
<dbReference type="InterPro" id="IPR001645">
    <property type="entry name" value="Folylpolyglutamate_synth"/>
</dbReference>
<dbReference type="Pfam" id="PF02875">
    <property type="entry name" value="Mur_ligase_C"/>
    <property type="match status" value="1"/>
</dbReference>
<dbReference type="EC" id="6.3.2.17" evidence="6"/>
<keyword evidence="11" id="KW-0067">ATP-binding</keyword>
<evidence type="ECO:0000259" key="21">
    <source>
        <dbReference type="Pfam" id="PF02875"/>
    </source>
</evidence>
<comment type="pathway">
    <text evidence="3">Cofactor biosynthesis; tetrahydrofolylpolyglutamate biosynthesis.</text>
</comment>
<dbReference type="PANTHER" id="PTHR11136:SF0">
    <property type="entry name" value="DIHYDROFOLATE SYNTHETASE-RELATED"/>
    <property type="match status" value="1"/>
</dbReference>
<keyword evidence="8" id="KW-0436">Ligase</keyword>
<evidence type="ECO:0000256" key="3">
    <source>
        <dbReference type="ARBA" id="ARBA00005150"/>
    </source>
</evidence>
<keyword evidence="13" id="KW-0289">Folate biosynthesis</keyword>
<accession>A0A366EQ08</accession>
<gene>
    <name evidence="23" type="ORF">DFR50_14118</name>
</gene>
<evidence type="ECO:0000256" key="19">
    <source>
        <dbReference type="ARBA" id="ARBA00049035"/>
    </source>
</evidence>
<dbReference type="EC" id="6.3.2.12" evidence="5"/>
<evidence type="ECO:0000256" key="20">
    <source>
        <dbReference type="ARBA" id="ARBA00049161"/>
    </source>
</evidence>
<dbReference type="GO" id="GO:0046654">
    <property type="term" value="P:tetrahydrofolate biosynthetic process"/>
    <property type="evidence" value="ECO:0007669"/>
    <property type="project" value="UniProtKB-UniPathway"/>
</dbReference>
<keyword evidence="9" id="KW-0479">Metal-binding</keyword>
<dbReference type="SUPFAM" id="SSF53623">
    <property type="entry name" value="MurD-like peptide ligases, catalytic domain"/>
    <property type="match status" value="1"/>
</dbReference>
<evidence type="ECO:0000256" key="11">
    <source>
        <dbReference type="ARBA" id="ARBA00022840"/>
    </source>
</evidence>
<keyword evidence="24" id="KW-1185">Reference proteome</keyword>
<dbReference type="NCBIfam" id="TIGR01499">
    <property type="entry name" value="folC"/>
    <property type="match status" value="1"/>
</dbReference>
<comment type="catalytic activity">
    <reaction evidence="17">
        <text>(6S)-5,6,7,8-tetrahydrofolyl-(gamma-L-Glu)(n) + L-glutamate + ATP = (6S)-5,6,7,8-tetrahydrofolyl-(gamma-L-Glu)(n+1) + ADP + phosphate + H(+)</text>
        <dbReference type="Rhea" id="RHEA:10580"/>
        <dbReference type="Rhea" id="RHEA-COMP:14738"/>
        <dbReference type="Rhea" id="RHEA-COMP:14740"/>
        <dbReference type="ChEBI" id="CHEBI:15378"/>
        <dbReference type="ChEBI" id="CHEBI:29985"/>
        <dbReference type="ChEBI" id="CHEBI:30616"/>
        <dbReference type="ChEBI" id="CHEBI:43474"/>
        <dbReference type="ChEBI" id="CHEBI:141005"/>
        <dbReference type="ChEBI" id="CHEBI:456216"/>
        <dbReference type="EC" id="6.3.2.17"/>
    </reaction>
</comment>
<evidence type="ECO:0000256" key="17">
    <source>
        <dbReference type="ARBA" id="ARBA00047493"/>
    </source>
</evidence>
<comment type="catalytic activity">
    <reaction evidence="19">
        <text>(6R)-5,10-methylenetetrahydrofolyl-(gamma-L-Glu)(n) + L-glutamate + ATP = (6R)-5,10-methylenetetrahydrofolyl-(gamma-L-Glu)(n+1) + ADP + phosphate + H(+)</text>
        <dbReference type="Rhea" id="RHEA:51912"/>
        <dbReference type="Rhea" id="RHEA-COMP:13257"/>
        <dbReference type="Rhea" id="RHEA-COMP:13258"/>
        <dbReference type="ChEBI" id="CHEBI:15378"/>
        <dbReference type="ChEBI" id="CHEBI:29985"/>
        <dbReference type="ChEBI" id="CHEBI:30616"/>
        <dbReference type="ChEBI" id="CHEBI:43474"/>
        <dbReference type="ChEBI" id="CHEBI:136572"/>
        <dbReference type="ChEBI" id="CHEBI:456216"/>
        <dbReference type="EC" id="6.3.2.17"/>
    </reaction>
</comment>
<dbReference type="GO" id="GO:0005737">
    <property type="term" value="C:cytoplasm"/>
    <property type="evidence" value="ECO:0007669"/>
    <property type="project" value="TreeGrafter"/>
</dbReference>
<proteinExistence type="inferred from homology"/>
<sequence length="439" mass="45584">MAENPKLAAAMARLDTLTDWERRPRNRMRVGLEPARDLAARLGEPHERFRAVHVAGSKGKGSVSALIEAGLAHAGLTVGRYGSPHVEHVTERVSLGGHDVDPETLAVALTKVLDAYEAARREGTAAAEATWFDLLTLAAFVIFREAAIEWAVVEVGLGGRLDSTNIVDGEIAVVTNIGLEHTEILGDTRAKIAGEKAGIVKPGAVVATTLRPDDEAGRVIAARADALGCALVVSEAGEGATLAETNAALAGAVLDALGRRGVTGRAGEAVGARLLDGDTRARARLVGRMERFSLAGTPRPLKVVLDGAHVPFNIAAVLRDLGREPDLAGPCVAVVALARDKDAPGFLAELGRRATVLVCADAPSAARGRPAAELRAIAASLGIDSEAEPDARRAFLRGAELARRSGGWLLVTGSLYLVGALRGELRSGRLGTAASPPAP</sequence>
<keyword evidence="12" id="KW-0460">Magnesium</keyword>
<keyword evidence="10" id="KW-0547">Nucleotide-binding</keyword>
<dbReference type="GO" id="GO:0046872">
    <property type="term" value="F:metal ion binding"/>
    <property type="evidence" value="ECO:0007669"/>
    <property type="project" value="UniProtKB-KW"/>
</dbReference>
<dbReference type="Proteomes" id="UP000253529">
    <property type="component" value="Unassembled WGS sequence"/>
</dbReference>
<dbReference type="PROSITE" id="PS01012">
    <property type="entry name" value="FOLYLPOLYGLU_SYNT_2"/>
    <property type="match status" value="1"/>
</dbReference>
<comment type="catalytic activity">
    <reaction evidence="18">
        <text>10-formyltetrahydrofolyl-(gamma-L-Glu)(n) + L-glutamate + ATP = 10-formyltetrahydrofolyl-(gamma-L-Glu)(n+1) + ADP + phosphate + H(+)</text>
        <dbReference type="Rhea" id="RHEA:51904"/>
        <dbReference type="Rhea" id="RHEA-COMP:13088"/>
        <dbReference type="Rhea" id="RHEA-COMP:14300"/>
        <dbReference type="ChEBI" id="CHEBI:15378"/>
        <dbReference type="ChEBI" id="CHEBI:29985"/>
        <dbReference type="ChEBI" id="CHEBI:30616"/>
        <dbReference type="ChEBI" id="CHEBI:43474"/>
        <dbReference type="ChEBI" id="CHEBI:134413"/>
        <dbReference type="ChEBI" id="CHEBI:456216"/>
        <dbReference type="EC" id="6.3.2.17"/>
    </reaction>
</comment>
<dbReference type="SUPFAM" id="SSF53244">
    <property type="entry name" value="MurD-like peptide ligases, peptide-binding domain"/>
    <property type="match status" value="1"/>
</dbReference>
<dbReference type="InterPro" id="IPR004101">
    <property type="entry name" value="Mur_ligase_C"/>
</dbReference>
<feature type="domain" description="Mur ligase central" evidence="22">
    <location>
        <begin position="54"/>
        <end position="231"/>
    </location>
</feature>
<dbReference type="InterPro" id="IPR036615">
    <property type="entry name" value="Mur_ligase_C_dom_sf"/>
</dbReference>
<evidence type="ECO:0000256" key="15">
    <source>
        <dbReference type="ARBA" id="ARBA00030592"/>
    </source>
</evidence>
<evidence type="ECO:0000256" key="10">
    <source>
        <dbReference type="ARBA" id="ARBA00022741"/>
    </source>
</evidence>
<reference evidence="23 24" key="1">
    <citation type="submission" date="2018-06" db="EMBL/GenBank/DDBJ databases">
        <title>Genomic Encyclopedia of Type Strains, Phase IV (KMG-IV): sequencing the most valuable type-strain genomes for metagenomic binning, comparative biology and taxonomic classification.</title>
        <authorList>
            <person name="Goeker M."/>
        </authorList>
    </citation>
    <scope>NUCLEOTIDE SEQUENCE [LARGE SCALE GENOMIC DNA]</scope>
    <source>
        <strain evidence="23 24">DSM 24875</strain>
    </source>
</reference>
<evidence type="ECO:0000256" key="8">
    <source>
        <dbReference type="ARBA" id="ARBA00022598"/>
    </source>
</evidence>
<evidence type="ECO:0000256" key="5">
    <source>
        <dbReference type="ARBA" id="ARBA00013023"/>
    </source>
</evidence>
<evidence type="ECO:0000256" key="13">
    <source>
        <dbReference type="ARBA" id="ARBA00022909"/>
    </source>
</evidence>
<dbReference type="Pfam" id="PF08245">
    <property type="entry name" value="Mur_ligase_M"/>
    <property type="match status" value="1"/>
</dbReference>
<evidence type="ECO:0000256" key="1">
    <source>
        <dbReference type="ARBA" id="ARBA00002714"/>
    </source>
</evidence>
<evidence type="ECO:0000256" key="18">
    <source>
        <dbReference type="ARBA" id="ARBA00047808"/>
    </source>
</evidence>
<evidence type="ECO:0000256" key="9">
    <source>
        <dbReference type="ARBA" id="ARBA00022723"/>
    </source>
</evidence>
<comment type="caution">
    <text evidence="23">The sequence shown here is derived from an EMBL/GenBank/DDBJ whole genome shotgun (WGS) entry which is preliminary data.</text>
</comment>
<dbReference type="EMBL" id="QNRK01000041">
    <property type="protein sequence ID" value="RBP04046.1"/>
    <property type="molecule type" value="Genomic_DNA"/>
</dbReference>
<comment type="similarity">
    <text evidence="4">Belongs to the folylpolyglutamate synthase family.</text>
</comment>
<evidence type="ECO:0000256" key="16">
    <source>
        <dbReference type="ARBA" id="ARBA00032510"/>
    </source>
</evidence>
<evidence type="ECO:0000256" key="2">
    <source>
        <dbReference type="ARBA" id="ARBA00004799"/>
    </source>
</evidence>
<dbReference type="Gene3D" id="3.40.1190.10">
    <property type="entry name" value="Mur-like, catalytic domain"/>
    <property type="match status" value="1"/>
</dbReference>
<protein>
    <recommendedName>
        <fullName evidence="7">Dihydrofolate synthase/folylpolyglutamate synthase</fullName>
        <ecNumber evidence="5">6.3.2.12</ecNumber>
        <ecNumber evidence="6">6.3.2.17</ecNumber>
    </recommendedName>
    <alternativeName>
        <fullName evidence="16">Folylpoly-gamma-glutamate synthetase-dihydrofolate synthetase</fullName>
    </alternativeName>
    <alternativeName>
        <fullName evidence="14">Folylpolyglutamate synthetase</fullName>
    </alternativeName>
    <alternativeName>
        <fullName evidence="15">Tetrahydrofolylpolyglutamate synthase</fullName>
    </alternativeName>
</protein>
<feature type="domain" description="Mur ligase C-terminal" evidence="21">
    <location>
        <begin position="288"/>
        <end position="414"/>
    </location>
</feature>
<comment type="pathway">
    <text evidence="2">Cofactor biosynthesis; tetrahydrofolate biosynthesis; 7,8-dihydrofolate from 2-amino-4-hydroxy-6-hydroxymethyl-7,8-dihydropteridine diphosphate and 4-aminobenzoate: step 2/2.</text>
</comment>
<dbReference type="GO" id="GO:0046656">
    <property type="term" value="P:folic acid biosynthetic process"/>
    <property type="evidence" value="ECO:0007669"/>
    <property type="project" value="UniProtKB-KW"/>
</dbReference>
<evidence type="ECO:0000256" key="7">
    <source>
        <dbReference type="ARBA" id="ARBA00019357"/>
    </source>
</evidence>
<dbReference type="PANTHER" id="PTHR11136">
    <property type="entry name" value="FOLYLPOLYGLUTAMATE SYNTHASE-RELATED"/>
    <property type="match status" value="1"/>
</dbReference>